<protein>
    <submittedName>
        <fullName evidence="1">Uncharacterized protein</fullName>
    </submittedName>
</protein>
<reference evidence="2" key="1">
    <citation type="journal article" date="2017" name="Nat. Ecol. Evol.">
        <title>Genome expansion and lineage-specific genetic innovations in the forest pathogenic fungi Armillaria.</title>
        <authorList>
            <person name="Sipos G."/>
            <person name="Prasanna A.N."/>
            <person name="Walter M.C."/>
            <person name="O'Connor E."/>
            <person name="Balint B."/>
            <person name="Krizsan K."/>
            <person name="Kiss B."/>
            <person name="Hess J."/>
            <person name="Varga T."/>
            <person name="Slot J."/>
            <person name="Riley R."/>
            <person name="Boka B."/>
            <person name="Rigling D."/>
            <person name="Barry K."/>
            <person name="Lee J."/>
            <person name="Mihaltcheva S."/>
            <person name="LaButti K."/>
            <person name="Lipzen A."/>
            <person name="Waldron R."/>
            <person name="Moloney N.M."/>
            <person name="Sperisen C."/>
            <person name="Kredics L."/>
            <person name="Vagvoelgyi C."/>
            <person name="Patrignani A."/>
            <person name="Fitzpatrick D."/>
            <person name="Nagy I."/>
            <person name="Doyle S."/>
            <person name="Anderson J.B."/>
            <person name="Grigoriev I.V."/>
            <person name="Gueldener U."/>
            <person name="Muensterkoetter M."/>
            <person name="Nagy L.G."/>
        </authorList>
    </citation>
    <scope>NUCLEOTIDE SEQUENCE [LARGE SCALE GENOMIC DNA]</scope>
    <source>
        <strain evidence="2">Ar21-2</strain>
    </source>
</reference>
<organism evidence="1 2">
    <name type="scientific">Armillaria gallica</name>
    <name type="common">Bulbous honey fungus</name>
    <name type="synonym">Armillaria bulbosa</name>
    <dbReference type="NCBI Taxonomy" id="47427"/>
    <lineage>
        <taxon>Eukaryota</taxon>
        <taxon>Fungi</taxon>
        <taxon>Dikarya</taxon>
        <taxon>Basidiomycota</taxon>
        <taxon>Agaricomycotina</taxon>
        <taxon>Agaricomycetes</taxon>
        <taxon>Agaricomycetidae</taxon>
        <taxon>Agaricales</taxon>
        <taxon>Marasmiineae</taxon>
        <taxon>Physalacriaceae</taxon>
        <taxon>Armillaria</taxon>
    </lineage>
</organism>
<evidence type="ECO:0000313" key="2">
    <source>
        <dbReference type="Proteomes" id="UP000217790"/>
    </source>
</evidence>
<dbReference type="InParanoid" id="A0A2H3DFK1"/>
<dbReference type="EMBL" id="KZ293685">
    <property type="protein sequence ID" value="PBK86246.1"/>
    <property type="molecule type" value="Genomic_DNA"/>
</dbReference>
<keyword evidence="2" id="KW-1185">Reference proteome</keyword>
<proteinExistence type="predicted"/>
<dbReference type="Proteomes" id="UP000217790">
    <property type="component" value="Unassembled WGS sequence"/>
</dbReference>
<name>A0A2H3DFK1_ARMGA</name>
<gene>
    <name evidence="1" type="ORF">ARMGADRAFT_1035699</name>
</gene>
<dbReference type="AlphaFoldDB" id="A0A2H3DFK1"/>
<sequence>MASVSGQAIVVHMPPLIDPISDYELCISGMQPIGEVMGEEGSGIGSSGGGGLCAIVAGVTLALAISPSSNSMPIMPIDQLNLTKLTVLCPIPSSFSNFILPSIPTVKDLFTFKQLPLVTDKHVLVSFGGHTTLLTEKNAQIL</sequence>
<accession>A0A2H3DFK1</accession>
<evidence type="ECO:0000313" key="1">
    <source>
        <dbReference type="EMBL" id="PBK86246.1"/>
    </source>
</evidence>